<dbReference type="AlphaFoldDB" id="A0A644WCM7"/>
<protein>
    <submittedName>
        <fullName evidence="8">Putative two-component membrane permease complex subunit SMU 747c</fullName>
    </submittedName>
</protein>
<dbReference type="InterPro" id="IPR052923">
    <property type="entry name" value="UPF0718"/>
</dbReference>
<feature type="transmembrane region" description="Helical" evidence="7">
    <location>
        <begin position="283"/>
        <end position="301"/>
    </location>
</feature>
<dbReference type="PANTHER" id="PTHR34184:SF4">
    <property type="entry name" value="UPF0718 PROTEIN YCGR"/>
    <property type="match status" value="1"/>
</dbReference>
<evidence type="ECO:0000256" key="3">
    <source>
        <dbReference type="ARBA" id="ARBA00022475"/>
    </source>
</evidence>
<dbReference type="EMBL" id="VSSQ01000706">
    <property type="protein sequence ID" value="MPM00074.1"/>
    <property type="molecule type" value="Genomic_DNA"/>
</dbReference>
<accession>A0A644WCM7</accession>
<evidence type="ECO:0000256" key="1">
    <source>
        <dbReference type="ARBA" id="ARBA00004651"/>
    </source>
</evidence>
<evidence type="ECO:0000313" key="8">
    <source>
        <dbReference type="EMBL" id="MPM00074.1"/>
    </source>
</evidence>
<feature type="transmembrane region" description="Helical" evidence="7">
    <location>
        <begin position="12"/>
        <end position="38"/>
    </location>
</feature>
<gene>
    <name evidence="8" type="ORF">SDC9_46297</name>
</gene>
<feature type="transmembrane region" description="Helical" evidence="7">
    <location>
        <begin position="244"/>
        <end position="263"/>
    </location>
</feature>
<evidence type="ECO:0000256" key="5">
    <source>
        <dbReference type="ARBA" id="ARBA00022989"/>
    </source>
</evidence>
<dbReference type="PANTHER" id="PTHR34184">
    <property type="entry name" value="UPF0718 PROTEIN YCGR"/>
    <property type="match status" value="1"/>
</dbReference>
<comment type="similarity">
    <text evidence="2">Belongs to the UPF0718 family.</text>
</comment>
<keyword evidence="3" id="KW-1003">Cell membrane</keyword>
<keyword evidence="4 7" id="KW-0812">Transmembrane</keyword>
<name>A0A644WCM7_9ZZZZ</name>
<evidence type="ECO:0000256" key="6">
    <source>
        <dbReference type="ARBA" id="ARBA00023136"/>
    </source>
</evidence>
<evidence type="ECO:0000256" key="7">
    <source>
        <dbReference type="SAM" id="Phobius"/>
    </source>
</evidence>
<feature type="transmembrane region" description="Helical" evidence="7">
    <location>
        <begin position="88"/>
        <end position="111"/>
    </location>
</feature>
<keyword evidence="6 7" id="KW-0472">Membrane</keyword>
<sequence>MNITILEKWANTFISMILEALPFILIGALVSAIIQMYISEELVKRILPKNKFISMLFAALIGVFIPICECAIVTIAKSLIKKGVPIGVAIVFMLSVPIVNPVVILSTFYAFSGIKVALIRVLGGIVCAIVIGSLMDILSTKNKDIIKNNNNYDIMCDCGCVATNYFYNKSKIRLCLEHANKEFSNILKYYILGSFLSSSFIVMVDKDMLNIMSGGKYIPIIIMMTLSFLLSLCSEADAFIARGFLNHFGLPATSAFLILGPMLDLKNSIIIGSYFKKGFALKLIILIPLIVLGFSIALSIII</sequence>
<feature type="transmembrane region" description="Helical" evidence="7">
    <location>
        <begin position="186"/>
        <end position="204"/>
    </location>
</feature>
<dbReference type="GO" id="GO:0005886">
    <property type="term" value="C:plasma membrane"/>
    <property type="evidence" value="ECO:0007669"/>
    <property type="project" value="UniProtKB-SubCell"/>
</dbReference>
<proteinExistence type="inferred from homology"/>
<dbReference type="Pfam" id="PF03773">
    <property type="entry name" value="ArsP_1"/>
    <property type="match status" value="1"/>
</dbReference>
<feature type="transmembrane region" description="Helical" evidence="7">
    <location>
        <begin position="216"/>
        <end position="232"/>
    </location>
</feature>
<dbReference type="InterPro" id="IPR005524">
    <property type="entry name" value="DUF318"/>
</dbReference>
<evidence type="ECO:0000256" key="2">
    <source>
        <dbReference type="ARBA" id="ARBA00006386"/>
    </source>
</evidence>
<keyword evidence="5 7" id="KW-1133">Transmembrane helix</keyword>
<comment type="caution">
    <text evidence="8">The sequence shown here is derived from an EMBL/GenBank/DDBJ whole genome shotgun (WGS) entry which is preliminary data.</text>
</comment>
<evidence type="ECO:0000256" key="4">
    <source>
        <dbReference type="ARBA" id="ARBA00022692"/>
    </source>
</evidence>
<reference evidence="8" key="1">
    <citation type="submission" date="2019-08" db="EMBL/GenBank/DDBJ databases">
        <authorList>
            <person name="Kucharzyk K."/>
            <person name="Murdoch R.W."/>
            <person name="Higgins S."/>
            <person name="Loffler F."/>
        </authorList>
    </citation>
    <scope>NUCLEOTIDE SEQUENCE</scope>
</reference>
<feature type="transmembrane region" description="Helical" evidence="7">
    <location>
        <begin position="53"/>
        <end position="76"/>
    </location>
</feature>
<feature type="transmembrane region" description="Helical" evidence="7">
    <location>
        <begin position="117"/>
        <end position="138"/>
    </location>
</feature>
<organism evidence="8">
    <name type="scientific">bioreactor metagenome</name>
    <dbReference type="NCBI Taxonomy" id="1076179"/>
    <lineage>
        <taxon>unclassified sequences</taxon>
        <taxon>metagenomes</taxon>
        <taxon>ecological metagenomes</taxon>
    </lineage>
</organism>
<comment type="subcellular location">
    <subcellularLocation>
        <location evidence="1">Cell membrane</location>
        <topology evidence="1">Multi-pass membrane protein</topology>
    </subcellularLocation>
</comment>